<dbReference type="Pfam" id="PF13181">
    <property type="entry name" value="TPR_8"/>
    <property type="match status" value="1"/>
</dbReference>
<dbReference type="Pfam" id="PF13432">
    <property type="entry name" value="TPR_16"/>
    <property type="match status" value="1"/>
</dbReference>
<dbReference type="Gene3D" id="1.25.40.10">
    <property type="entry name" value="Tetratricopeptide repeat domain"/>
    <property type="match status" value="5"/>
</dbReference>
<dbReference type="AlphaFoldDB" id="A0A836GYV8"/>
<evidence type="ECO:0000313" key="5">
    <source>
        <dbReference type="EMBL" id="KAG5476342.1"/>
    </source>
</evidence>
<dbReference type="SUPFAM" id="SSF48452">
    <property type="entry name" value="TPR-like"/>
    <property type="match status" value="4"/>
</dbReference>
<feature type="region of interest" description="Disordered" evidence="4">
    <location>
        <begin position="713"/>
        <end position="734"/>
    </location>
</feature>
<evidence type="ECO:0000313" key="6">
    <source>
        <dbReference type="Proteomes" id="UP000673552"/>
    </source>
</evidence>
<dbReference type="RefSeq" id="XP_067177800.1">
    <property type="nucleotide sequence ID" value="XM_067321569.1"/>
</dbReference>
<dbReference type="InterPro" id="IPR019734">
    <property type="entry name" value="TPR_rpt"/>
</dbReference>
<dbReference type="PROSITE" id="PS50005">
    <property type="entry name" value="TPR"/>
    <property type="match status" value="2"/>
</dbReference>
<dbReference type="PANTHER" id="PTHR44858">
    <property type="entry name" value="TETRATRICOPEPTIDE REPEAT PROTEIN 6"/>
    <property type="match status" value="1"/>
</dbReference>
<organism evidence="5 6">
    <name type="scientific">Leishmania martiniquensis</name>
    <dbReference type="NCBI Taxonomy" id="1580590"/>
    <lineage>
        <taxon>Eukaryota</taxon>
        <taxon>Discoba</taxon>
        <taxon>Euglenozoa</taxon>
        <taxon>Kinetoplastea</taxon>
        <taxon>Metakinetoplastina</taxon>
        <taxon>Trypanosomatida</taxon>
        <taxon>Trypanosomatidae</taxon>
        <taxon>Leishmaniinae</taxon>
        <taxon>Leishmania</taxon>
    </lineage>
</organism>
<dbReference type="OrthoDB" id="532682at2759"/>
<dbReference type="GeneID" id="92514081"/>
<reference evidence="5 6" key="1">
    <citation type="submission" date="2021-03" db="EMBL/GenBank/DDBJ databases">
        <title>Leishmania (Mundinia) martiniquensis Genome sequencing and assembly.</title>
        <authorList>
            <person name="Almutairi H."/>
            <person name="Gatherer D."/>
        </authorList>
    </citation>
    <scope>NUCLEOTIDE SEQUENCE [LARGE SCALE GENOMIC DNA]</scope>
    <source>
        <strain evidence="5">LSCM1</strain>
    </source>
</reference>
<gene>
    <name evidence="5" type="ORF">LSCM1_04044</name>
</gene>
<evidence type="ECO:0000256" key="3">
    <source>
        <dbReference type="PROSITE-ProRule" id="PRU00339"/>
    </source>
</evidence>
<feature type="region of interest" description="Disordered" evidence="4">
    <location>
        <begin position="490"/>
        <end position="541"/>
    </location>
</feature>
<keyword evidence="6" id="KW-1185">Reference proteome</keyword>
<feature type="repeat" description="TPR" evidence="3">
    <location>
        <begin position="639"/>
        <end position="672"/>
    </location>
</feature>
<accession>A0A836GYV8</accession>
<name>A0A836GYV8_9TRYP</name>
<dbReference type="KEGG" id="lmat:92514081"/>
<sequence>MPVKAARTTKGLVEAARICLTESTFAPDKAAELLQAAIQQDPTYVNALILRSTLASRLGRLGSAFADMALAIEVEKGSSDPRRLASLYGGRASVCYRMRRYSDAVSDLRSALRWEPDNGMWYYELSRVHMKQGCVSLAQWCLQQALQEPMWSLVNEATRPKVYALYGHSCLMSREYKKAKVLLHKSIEAGGEAPAAVLHDVGLVHYFEGTSLPMAVEYLKRATELDAQPLEYPMHLSLALVRSNRYADALPSMSEAVLRGQEEARLRFYRGCIELQLSMGALAIADLQASIAMEATRSTAAAATPEKIDARACVAIALTHIFCDKHIHAAATSLEAEALLQTREVSTRLYAGLLLGIVRHELGDRDAALRALQKTMEVLRETADSHHSGGGKEPMSHSSAQPVCVADVEMLILTHLGLVYSDYGYNDLAARHFREASRRAMHQSRHDAQRDVCAFRLAVSQVELGDYVGALQTLDARPFSAGESCKANTSALLPPADPFRGTPDPQAGDDAEAPTAASSAGQGKGEAAAPPDGGPASGCHSVGPGEVEHLRALILRRLGRLDVALSYAAGAMEACQSAAPPTSATGPRACRRAVPAFLYNRALILFSVARYAEALVDVEECIGAYSRGEQAVLGGAEVADAYYFKGRIYHALGAHGDALSSITEALRLNPSLRRTPPFAYAYGVLLAIAGQLGEALAAFTAAITAHSDEGAAATATAPEQLGERPRSKAEGPPPVYYHERAKVYQQLGNYADALSDYNVVLGCTSGALLTAPLSGKTSTVAGPAAWNALVNRALTLKELKRYEEAAMDWDAALRSDGSGLLSALTSRDVYELPYMHLCLPGEEQTTAAGAAPA</sequence>
<evidence type="ECO:0000256" key="1">
    <source>
        <dbReference type="ARBA" id="ARBA00022737"/>
    </source>
</evidence>
<dbReference type="PANTHER" id="PTHR44858:SF1">
    <property type="entry name" value="UDP-N-ACETYLGLUCOSAMINE--PEPTIDE N-ACETYLGLUCOSAMINYLTRANSFERASE SPINDLY-RELATED"/>
    <property type="match status" value="1"/>
</dbReference>
<dbReference type="EMBL" id="JAFEUZ010000026">
    <property type="protein sequence ID" value="KAG5476342.1"/>
    <property type="molecule type" value="Genomic_DNA"/>
</dbReference>
<dbReference type="InterPro" id="IPR050498">
    <property type="entry name" value="Ycf3"/>
</dbReference>
<feature type="repeat" description="TPR" evidence="3">
    <location>
        <begin position="85"/>
        <end position="118"/>
    </location>
</feature>
<proteinExistence type="predicted"/>
<keyword evidence="1" id="KW-0677">Repeat</keyword>
<evidence type="ECO:0000256" key="4">
    <source>
        <dbReference type="SAM" id="MobiDB-lite"/>
    </source>
</evidence>
<dbReference type="Proteomes" id="UP000673552">
    <property type="component" value="Chromosome 26"/>
</dbReference>
<comment type="caution">
    <text evidence="5">The sequence shown here is derived from an EMBL/GenBank/DDBJ whole genome shotgun (WGS) entry which is preliminary data.</text>
</comment>
<evidence type="ECO:0000256" key="2">
    <source>
        <dbReference type="ARBA" id="ARBA00022803"/>
    </source>
</evidence>
<dbReference type="InterPro" id="IPR011990">
    <property type="entry name" value="TPR-like_helical_dom_sf"/>
</dbReference>
<protein>
    <submittedName>
        <fullName evidence="5">Uncharacterized protein</fullName>
    </submittedName>
</protein>
<keyword evidence="2 3" id="KW-0802">TPR repeat</keyword>
<dbReference type="SMART" id="SM00028">
    <property type="entry name" value="TPR"/>
    <property type="match status" value="10"/>
</dbReference>